<reference evidence="2 3" key="1">
    <citation type="submission" date="2019-12" db="EMBL/GenBank/DDBJ databases">
        <authorList>
            <person name="Floudas D."/>
            <person name="Bentzer J."/>
            <person name="Ahren D."/>
            <person name="Johansson T."/>
            <person name="Persson P."/>
            <person name="Tunlid A."/>
        </authorList>
    </citation>
    <scope>NUCLEOTIDE SEQUENCE [LARGE SCALE GENOMIC DNA]</scope>
    <source>
        <strain evidence="2 3">CBS 102.39</strain>
    </source>
</reference>
<feature type="compositionally biased region" description="Polar residues" evidence="1">
    <location>
        <begin position="201"/>
        <end position="211"/>
    </location>
</feature>
<proteinExistence type="predicted"/>
<evidence type="ECO:0000313" key="2">
    <source>
        <dbReference type="EMBL" id="KAF4619914.1"/>
    </source>
</evidence>
<feature type="region of interest" description="Disordered" evidence="1">
    <location>
        <begin position="175"/>
        <end position="224"/>
    </location>
</feature>
<protein>
    <submittedName>
        <fullName evidence="2">Uncharacterized protein</fullName>
    </submittedName>
</protein>
<evidence type="ECO:0000256" key="1">
    <source>
        <dbReference type="SAM" id="MobiDB-lite"/>
    </source>
</evidence>
<dbReference type="EMBL" id="JAACJL010000016">
    <property type="protein sequence ID" value="KAF4619914.1"/>
    <property type="molecule type" value="Genomic_DNA"/>
</dbReference>
<comment type="caution">
    <text evidence="2">The sequence shown here is derived from an EMBL/GenBank/DDBJ whole genome shotgun (WGS) entry which is preliminary data.</text>
</comment>
<dbReference type="Proteomes" id="UP000521872">
    <property type="component" value="Unassembled WGS sequence"/>
</dbReference>
<feature type="compositionally biased region" description="Polar residues" evidence="1">
    <location>
        <begin position="1"/>
        <end position="36"/>
    </location>
</feature>
<feature type="compositionally biased region" description="Basic residues" evidence="1">
    <location>
        <begin position="37"/>
        <end position="52"/>
    </location>
</feature>
<sequence>MPPTLRSSSAQNSPARTSKTNALNDIDSNTTPTTTPRKGRQCSKCKQPRMGHPRSGCPVMDSPIPEDVENGGRRKANGIEKQLSFALENMALQSPGRVIPSREEEDKAFIRDRRRKSTQPVLPSDSLLSLSTETDEIVNRLLQPGALEGVVGNDSAEDSPSRILRWQETIAKGVSKNKPMKSHSSPGRVLMPGTLIPPTPETSFATTTSGEPSFKEEVISSQMTEPADDLYEHEDQKSMEEYALSSSNATERPGPLAPSMSCTERDIFVASLTEEAPATIYVIPKVDAEDIVAKARALSFIVHLNMNDDKNDPHALMILGRERKSVDALLKKVQDENAKAAQARQEGAESKGRSSLRTVAGAAVVGAVGAWAGLAFS</sequence>
<organism evidence="2 3">
    <name type="scientific">Agrocybe pediades</name>
    <dbReference type="NCBI Taxonomy" id="84607"/>
    <lineage>
        <taxon>Eukaryota</taxon>
        <taxon>Fungi</taxon>
        <taxon>Dikarya</taxon>
        <taxon>Basidiomycota</taxon>
        <taxon>Agaricomycotina</taxon>
        <taxon>Agaricomycetes</taxon>
        <taxon>Agaricomycetidae</taxon>
        <taxon>Agaricales</taxon>
        <taxon>Agaricineae</taxon>
        <taxon>Strophariaceae</taxon>
        <taxon>Agrocybe</taxon>
    </lineage>
</organism>
<name>A0A8H4R005_9AGAR</name>
<dbReference type="AlphaFoldDB" id="A0A8H4R005"/>
<feature type="region of interest" description="Disordered" evidence="1">
    <location>
        <begin position="1"/>
        <end position="72"/>
    </location>
</feature>
<gene>
    <name evidence="2" type="ORF">D9613_004919</name>
</gene>
<evidence type="ECO:0000313" key="3">
    <source>
        <dbReference type="Proteomes" id="UP000521872"/>
    </source>
</evidence>
<keyword evidence="3" id="KW-1185">Reference proteome</keyword>
<accession>A0A8H4R005</accession>
<feature type="region of interest" description="Disordered" evidence="1">
    <location>
        <begin position="238"/>
        <end position="259"/>
    </location>
</feature>